<dbReference type="EMBL" id="JAJTWU010000003">
    <property type="protein sequence ID" value="MCE4554660.1"/>
    <property type="molecule type" value="Genomic_DNA"/>
</dbReference>
<reference evidence="2 3" key="1">
    <citation type="submission" date="2021-12" db="EMBL/GenBank/DDBJ databases">
        <title>Genome seq of P8.</title>
        <authorList>
            <person name="Seo T."/>
        </authorList>
    </citation>
    <scope>NUCLEOTIDE SEQUENCE [LARGE SCALE GENOMIC DNA]</scope>
    <source>
        <strain evidence="2 3">P8</strain>
    </source>
</reference>
<accession>A0ABS8XSF2</accession>
<comment type="caution">
    <text evidence="2">The sequence shown here is derived from an EMBL/GenBank/DDBJ whole genome shotgun (WGS) entry which is preliminary data.</text>
</comment>
<dbReference type="Proteomes" id="UP001200741">
    <property type="component" value="Unassembled WGS sequence"/>
</dbReference>
<dbReference type="RefSeq" id="WP_233371672.1">
    <property type="nucleotide sequence ID" value="NZ_JAJTWU010000003.1"/>
</dbReference>
<dbReference type="InterPro" id="IPR018720">
    <property type="entry name" value="DUF2249"/>
</dbReference>
<protein>
    <submittedName>
        <fullName evidence="2">DUF2249 domain-containing protein</fullName>
    </submittedName>
</protein>
<evidence type="ECO:0000313" key="2">
    <source>
        <dbReference type="EMBL" id="MCE4554660.1"/>
    </source>
</evidence>
<dbReference type="Pfam" id="PF10006">
    <property type="entry name" value="DUF2249"/>
    <property type="match status" value="1"/>
</dbReference>
<feature type="domain" description="DUF2249" evidence="1">
    <location>
        <begin position="10"/>
        <end position="78"/>
    </location>
</feature>
<evidence type="ECO:0000313" key="3">
    <source>
        <dbReference type="Proteomes" id="UP001200741"/>
    </source>
</evidence>
<gene>
    <name evidence="2" type="ORF">LXT13_09435</name>
</gene>
<sequence>MNSMSVENPLDLRDLAPRERHPLVFSTFRRLASSQALELVNDHDPSPLREQLAVLWPGRFSWDVLENGPLSWSVRITKLATAPGQSGCCGSCGGA</sequence>
<evidence type="ECO:0000259" key="1">
    <source>
        <dbReference type="Pfam" id="PF10006"/>
    </source>
</evidence>
<proteinExistence type="predicted"/>
<keyword evidence="3" id="KW-1185">Reference proteome</keyword>
<organism evidence="2 3">
    <name type="scientific">Pelomonas cellulosilytica</name>
    <dbReference type="NCBI Taxonomy" id="2906762"/>
    <lineage>
        <taxon>Bacteria</taxon>
        <taxon>Pseudomonadati</taxon>
        <taxon>Pseudomonadota</taxon>
        <taxon>Betaproteobacteria</taxon>
        <taxon>Burkholderiales</taxon>
        <taxon>Sphaerotilaceae</taxon>
        <taxon>Roseateles</taxon>
    </lineage>
</organism>
<name>A0ABS8XSF2_9BURK</name>